<keyword evidence="5" id="KW-0408">Iron</keyword>
<dbReference type="EMBL" id="GBRD01006039">
    <property type="protein sequence ID" value="JAG59782.1"/>
    <property type="molecule type" value="Transcribed_RNA"/>
</dbReference>
<name>A0A0A9YEV5_LYGHE</name>
<keyword evidence="4" id="KW-0067">ATP-binding</keyword>
<evidence type="ECO:0000256" key="7">
    <source>
        <dbReference type="ARBA" id="ARBA00024036"/>
    </source>
</evidence>
<comment type="similarity">
    <text evidence="7">Belongs to the Mrp/NBP35 ATP-binding proteins family.</text>
</comment>
<protein>
    <submittedName>
        <fullName evidence="8">Iron-sulfur protein NUBPL</fullName>
    </submittedName>
</protein>
<evidence type="ECO:0000313" key="11">
    <source>
        <dbReference type="EMBL" id="JAQ08423.1"/>
    </source>
</evidence>
<dbReference type="EMBL" id="GDHC01010206">
    <property type="protein sequence ID" value="JAQ08423.1"/>
    <property type="molecule type" value="Transcribed_RNA"/>
</dbReference>
<dbReference type="InterPro" id="IPR019591">
    <property type="entry name" value="Mrp/NBP35_ATP-bd"/>
</dbReference>
<reference evidence="8" key="1">
    <citation type="journal article" date="2014" name="PLoS ONE">
        <title>Transcriptome-Based Identification of ABC Transporters in the Western Tarnished Plant Bug Lygus hesperus.</title>
        <authorList>
            <person name="Hull J.J."/>
            <person name="Chaney K."/>
            <person name="Geib S.M."/>
            <person name="Fabrick J.A."/>
            <person name="Brent C.S."/>
            <person name="Walsh D."/>
            <person name="Lavine L.C."/>
        </authorList>
    </citation>
    <scope>NUCLEOTIDE SEQUENCE</scope>
</reference>
<dbReference type="CDD" id="cd02037">
    <property type="entry name" value="Mrp_NBP35"/>
    <property type="match status" value="1"/>
</dbReference>
<keyword evidence="6" id="KW-0411">Iron-sulfur</keyword>
<reference evidence="8" key="2">
    <citation type="submission" date="2014-07" db="EMBL/GenBank/DDBJ databases">
        <authorList>
            <person name="Hull J."/>
        </authorList>
    </citation>
    <scope>NUCLEOTIDE SEQUENCE</scope>
</reference>
<evidence type="ECO:0000313" key="8">
    <source>
        <dbReference type="EMBL" id="JAG29613.1"/>
    </source>
</evidence>
<evidence type="ECO:0000256" key="6">
    <source>
        <dbReference type="ARBA" id="ARBA00023014"/>
    </source>
</evidence>
<dbReference type="Pfam" id="PF10609">
    <property type="entry name" value="ParA"/>
    <property type="match status" value="1"/>
</dbReference>
<dbReference type="GO" id="GO:0051539">
    <property type="term" value="F:4 iron, 4 sulfur cluster binding"/>
    <property type="evidence" value="ECO:0007669"/>
    <property type="project" value="UniProtKB-KW"/>
</dbReference>
<dbReference type="SUPFAM" id="SSF52540">
    <property type="entry name" value="P-loop containing nucleoside triphosphate hydrolases"/>
    <property type="match status" value="1"/>
</dbReference>
<dbReference type="EMBL" id="GBHO01013991">
    <property type="protein sequence ID" value="JAG29613.1"/>
    <property type="molecule type" value="Transcribed_RNA"/>
</dbReference>
<keyword evidence="3" id="KW-0547">Nucleotide-binding</keyword>
<dbReference type="EMBL" id="GBHO01013990">
    <property type="protein sequence ID" value="JAG29614.1"/>
    <property type="molecule type" value="Transcribed_RNA"/>
</dbReference>
<dbReference type="PANTHER" id="PTHR42961">
    <property type="entry name" value="IRON-SULFUR PROTEIN NUBPL"/>
    <property type="match status" value="1"/>
</dbReference>
<keyword evidence="2" id="KW-0479">Metal-binding</keyword>
<evidence type="ECO:0000313" key="9">
    <source>
        <dbReference type="EMBL" id="JAG29614.1"/>
    </source>
</evidence>
<dbReference type="GO" id="GO:0046872">
    <property type="term" value="F:metal ion binding"/>
    <property type="evidence" value="ECO:0007669"/>
    <property type="project" value="UniProtKB-KW"/>
</dbReference>
<dbReference type="GO" id="GO:0005524">
    <property type="term" value="F:ATP binding"/>
    <property type="evidence" value="ECO:0007669"/>
    <property type="project" value="UniProtKB-KW"/>
</dbReference>
<evidence type="ECO:0000256" key="2">
    <source>
        <dbReference type="ARBA" id="ARBA00022723"/>
    </source>
</evidence>
<dbReference type="PANTHER" id="PTHR42961:SF2">
    <property type="entry name" value="IRON-SULFUR PROTEIN NUBPL"/>
    <property type="match status" value="1"/>
</dbReference>
<evidence type="ECO:0000256" key="1">
    <source>
        <dbReference type="ARBA" id="ARBA00022485"/>
    </source>
</evidence>
<sequence>MKKFVQFLPTSLPNLRHATRGCVFQKSDLTSYKRCYHVSKLLCHESDALKTRQAELMARGLPKKKAIPGVRDIVLVVSGKGGVGKSTSAVNLAVALAMNKSSKIGLLDADVFGPSIPLMMNLGELNPDLNGENLMIPLVNYGVKCMSMGFLVSETSAVIWRGLMVMKALEQLTRQVDWRDTDCLIVDTPPGTGDTILSLVQTMPISGVVMVTTPEKLAVQVTRRGATMLQKLGIPIIGIISNMGSVVCDNCQTDLPIFGRETQKLSSDLGVPILANIPLTYDKDEGSSKPVVVGKLDTPRAQKYLEIARKVEEFLIESHKT</sequence>
<accession>A0A0A9YEV5</accession>
<evidence type="ECO:0000256" key="3">
    <source>
        <dbReference type="ARBA" id="ARBA00022741"/>
    </source>
</evidence>
<dbReference type="GO" id="GO:0005739">
    <property type="term" value="C:mitochondrion"/>
    <property type="evidence" value="ECO:0007669"/>
    <property type="project" value="TreeGrafter"/>
</dbReference>
<gene>
    <name evidence="8" type="primary">Nubpl_1</name>
    <name evidence="9" type="synonym">Nubpl_0</name>
    <name evidence="9" type="ORF">CM83_52838</name>
    <name evidence="8" type="ORF">CM83_52839</name>
    <name evidence="11" type="ORF">g.51662</name>
</gene>
<reference evidence="10" key="3">
    <citation type="submission" date="2014-09" db="EMBL/GenBank/DDBJ databases">
        <authorList>
            <person name="Magalhaes I.L.F."/>
            <person name="Oliveira U."/>
            <person name="Santos F.R."/>
            <person name="Vidigal T.H.D.A."/>
            <person name="Brescovit A.D."/>
            <person name="Santos A.J."/>
        </authorList>
    </citation>
    <scope>NUCLEOTIDE SEQUENCE</scope>
</reference>
<dbReference type="AlphaFoldDB" id="A0A0A9YEV5"/>
<reference evidence="11" key="4">
    <citation type="journal article" date="2016" name="Gigascience">
        <title>De novo construction of an expanded transcriptome assembly for the western tarnished plant bug, Lygus hesperus.</title>
        <authorList>
            <person name="Tassone E.E."/>
            <person name="Geib S.M."/>
            <person name="Hall B."/>
            <person name="Fabrick J.A."/>
            <person name="Brent C.S."/>
            <person name="Hull J.J."/>
        </authorList>
    </citation>
    <scope>NUCLEOTIDE SEQUENCE</scope>
</reference>
<dbReference type="FunFam" id="3.40.50.300:FF:001278">
    <property type="entry name" value="Iron-sulfur cluster carrier protein"/>
    <property type="match status" value="1"/>
</dbReference>
<dbReference type="InterPro" id="IPR033756">
    <property type="entry name" value="YlxH/NBP35"/>
</dbReference>
<dbReference type="GO" id="GO:0032981">
    <property type="term" value="P:mitochondrial respiratory chain complex I assembly"/>
    <property type="evidence" value="ECO:0007669"/>
    <property type="project" value="TreeGrafter"/>
</dbReference>
<evidence type="ECO:0000313" key="10">
    <source>
        <dbReference type="EMBL" id="JAG59782.1"/>
    </source>
</evidence>
<dbReference type="GO" id="GO:0016226">
    <property type="term" value="P:iron-sulfur cluster assembly"/>
    <property type="evidence" value="ECO:0007669"/>
    <property type="project" value="InterPro"/>
</dbReference>
<proteinExistence type="inferred from homology"/>
<keyword evidence="1" id="KW-0004">4Fe-4S</keyword>
<dbReference type="Gene3D" id="3.40.50.300">
    <property type="entry name" value="P-loop containing nucleotide triphosphate hydrolases"/>
    <property type="match status" value="1"/>
</dbReference>
<organism evidence="8">
    <name type="scientific">Lygus hesperus</name>
    <name type="common">Western plant bug</name>
    <dbReference type="NCBI Taxonomy" id="30085"/>
    <lineage>
        <taxon>Eukaryota</taxon>
        <taxon>Metazoa</taxon>
        <taxon>Ecdysozoa</taxon>
        <taxon>Arthropoda</taxon>
        <taxon>Hexapoda</taxon>
        <taxon>Insecta</taxon>
        <taxon>Pterygota</taxon>
        <taxon>Neoptera</taxon>
        <taxon>Paraneoptera</taxon>
        <taxon>Hemiptera</taxon>
        <taxon>Heteroptera</taxon>
        <taxon>Panheteroptera</taxon>
        <taxon>Cimicomorpha</taxon>
        <taxon>Miridae</taxon>
        <taxon>Mirini</taxon>
        <taxon>Lygus</taxon>
    </lineage>
</organism>
<dbReference type="GO" id="GO:0140663">
    <property type="term" value="F:ATP-dependent FeS chaperone activity"/>
    <property type="evidence" value="ECO:0007669"/>
    <property type="project" value="InterPro"/>
</dbReference>
<evidence type="ECO:0000256" key="4">
    <source>
        <dbReference type="ARBA" id="ARBA00022840"/>
    </source>
</evidence>
<evidence type="ECO:0000256" key="5">
    <source>
        <dbReference type="ARBA" id="ARBA00023004"/>
    </source>
</evidence>
<dbReference type="InterPro" id="IPR027417">
    <property type="entry name" value="P-loop_NTPase"/>
</dbReference>
<dbReference type="InterPro" id="IPR044304">
    <property type="entry name" value="NUBPL-like"/>
</dbReference>
<dbReference type="HAMAP" id="MF_02040">
    <property type="entry name" value="Mrp_NBP35"/>
    <property type="match status" value="1"/>
</dbReference>